<dbReference type="EMBL" id="CAMXCT030001675">
    <property type="protein sequence ID" value="CAL4779458.1"/>
    <property type="molecule type" value="Genomic_DNA"/>
</dbReference>
<evidence type="ECO:0000313" key="4">
    <source>
        <dbReference type="EMBL" id="CAL4779458.1"/>
    </source>
</evidence>
<reference evidence="3" key="1">
    <citation type="submission" date="2022-10" db="EMBL/GenBank/DDBJ databases">
        <authorList>
            <person name="Chen Y."/>
            <person name="Dougan E. K."/>
            <person name="Chan C."/>
            <person name="Rhodes N."/>
            <person name="Thang M."/>
        </authorList>
    </citation>
    <scope>NUCLEOTIDE SEQUENCE</scope>
</reference>
<evidence type="ECO:0000313" key="3">
    <source>
        <dbReference type="EMBL" id="CAI3992146.1"/>
    </source>
</evidence>
<keyword evidence="2" id="KW-0812">Transmembrane</keyword>
<proteinExistence type="predicted"/>
<evidence type="ECO:0000256" key="2">
    <source>
        <dbReference type="SAM" id="Phobius"/>
    </source>
</evidence>
<dbReference type="AlphaFoldDB" id="A0A9P1CIR2"/>
<feature type="non-terminal residue" evidence="3">
    <location>
        <position position="115"/>
    </location>
</feature>
<dbReference type="Proteomes" id="UP001152797">
    <property type="component" value="Unassembled WGS sequence"/>
</dbReference>
<gene>
    <name evidence="3" type="ORF">C1SCF055_LOCUS18997</name>
</gene>
<protein>
    <submittedName>
        <fullName evidence="4">Arylsulfatase</fullName>
    </submittedName>
</protein>
<dbReference type="EMBL" id="CAMXCT010001675">
    <property type="protein sequence ID" value="CAI3992146.1"/>
    <property type="molecule type" value="Genomic_DNA"/>
</dbReference>
<reference evidence="4 5" key="2">
    <citation type="submission" date="2024-05" db="EMBL/GenBank/DDBJ databases">
        <authorList>
            <person name="Chen Y."/>
            <person name="Shah S."/>
            <person name="Dougan E. K."/>
            <person name="Thang M."/>
            <person name="Chan C."/>
        </authorList>
    </citation>
    <scope>NUCLEOTIDE SEQUENCE [LARGE SCALE GENOMIC DNA]</scope>
</reference>
<feature type="non-terminal residue" evidence="3">
    <location>
        <position position="1"/>
    </location>
</feature>
<comment type="caution">
    <text evidence="3">The sequence shown here is derived from an EMBL/GenBank/DDBJ whole genome shotgun (WGS) entry which is preliminary data.</text>
</comment>
<dbReference type="EMBL" id="CAMXCT020001675">
    <property type="protein sequence ID" value="CAL1145521.1"/>
    <property type="molecule type" value="Genomic_DNA"/>
</dbReference>
<organism evidence="3">
    <name type="scientific">Cladocopium goreaui</name>
    <dbReference type="NCBI Taxonomy" id="2562237"/>
    <lineage>
        <taxon>Eukaryota</taxon>
        <taxon>Sar</taxon>
        <taxon>Alveolata</taxon>
        <taxon>Dinophyceae</taxon>
        <taxon>Suessiales</taxon>
        <taxon>Symbiodiniaceae</taxon>
        <taxon>Cladocopium</taxon>
    </lineage>
</organism>
<feature type="transmembrane region" description="Helical" evidence="2">
    <location>
        <begin position="52"/>
        <end position="75"/>
    </location>
</feature>
<evidence type="ECO:0000256" key="1">
    <source>
        <dbReference type="SAM" id="MobiDB-lite"/>
    </source>
</evidence>
<keyword evidence="2" id="KW-1133">Transmembrane helix</keyword>
<evidence type="ECO:0000313" key="5">
    <source>
        <dbReference type="Proteomes" id="UP001152797"/>
    </source>
</evidence>
<keyword evidence="2" id="KW-0472">Membrane</keyword>
<feature type="region of interest" description="Disordered" evidence="1">
    <location>
        <begin position="1"/>
        <end position="21"/>
    </location>
</feature>
<name>A0A9P1CIR2_9DINO</name>
<accession>A0A9P1CIR2</accession>
<keyword evidence="5" id="KW-1185">Reference proteome</keyword>
<sequence>ATTATTSPAAASATSAATEVTTTQGFRMPRLSRHGLGLLHLEALRNEDHQDVFSTMLASSAGLLAGLAGWVNVFLCRRISLDGSSLVGQFPCWTSSFLPVIDSLLWTSLSAPALP</sequence>